<evidence type="ECO:0000313" key="1">
    <source>
        <dbReference type="EMBL" id="CAH2056722.1"/>
    </source>
</evidence>
<dbReference type="AlphaFoldDB" id="A0AAU9S087"/>
<accession>A0AAU9S087</accession>
<protein>
    <submittedName>
        <fullName evidence="1">Uncharacterized protein</fullName>
    </submittedName>
</protein>
<gene>
    <name evidence="1" type="ORF">TAV2_LOCUS11934</name>
</gene>
<evidence type="ECO:0000313" key="2">
    <source>
        <dbReference type="Proteomes" id="UP000836841"/>
    </source>
</evidence>
<name>A0AAU9S087_THLAR</name>
<sequence length="70" mass="8162">MEEISKESELKFSEDEETLIIRMYNLVGEREDPWKNSRGNREVLELQILNQSVKRDVHTSTVACLIGQIL</sequence>
<proteinExistence type="predicted"/>
<keyword evidence="2" id="KW-1185">Reference proteome</keyword>
<dbReference type="EMBL" id="CAJVSB020000534">
    <property type="protein sequence ID" value="CAH2056722.1"/>
    <property type="molecule type" value="Genomic_DNA"/>
</dbReference>
<dbReference type="Proteomes" id="UP000836841">
    <property type="component" value="Unassembled WGS sequence"/>
</dbReference>
<comment type="caution">
    <text evidence="1">The sequence shown here is derived from an EMBL/GenBank/DDBJ whole genome shotgun (WGS) entry which is preliminary data.</text>
</comment>
<reference evidence="1 2" key="1">
    <citation type="submission" date="2022-03" db="EMBL/GenBank/DDBJ databases">
        <authorList>
            <person name="Nunn A."/>
            <person name="Chopra R."/>
            <person name="Nunn A."/>
            <person name="Contreras Garrido A."/>
        </authorList>
    </citation>
    <scope>NUCLEOTIDE SEQUENCE [LARGE SCALE GENOMIC DNA]</scope>
</reference>
<organism evidence="1 2">
    <name type="scientific">Thlaspi arvense</name>
    <name type="common">Field penny-cress</name>
    <dbReference type="NCBI Taxonomy" id="13288"/>
    <lineage>
        <taxon>Eukaryota</taxon>
        <taxon>Viridiplantae</taxon>
        <taxon>Streptophyta</taxon>
        <taxon>Embryophyta</taxon>
        <taxon>Tracheophyta</taxon>
        <taxon>Spermatophyta</taxon>
        <taxon>Magnoliopsida</taxon>
        <taxon>eudicotyledons</taxon>
        <taxon>Gunneridae</taxon>
        <taxon>Pentapetalae</taxon>
        <taxon>rosids</taxon>
        <taxon>malvids</taxon>
        <taxon>Brassicales</taxon>
        <taxon>Brassicaceae</taxon>
        <taxon>Thlaspideae</taxon>
        <taxon>Thlaspi</taxon>
    </lineage>
</organism>